<sequence>MSSPKVAPSTHRDNWDASPENRRIRHGRRDLSPVPPPPAVSLGETRRVFLKRKHDDLPTDNAFAARTMQEFLRTESAKDDHYSPTAAKRPKSSVIVVPKPSVDRSNICPILVRVFYTTDGRHTPSSAFTDGKCPSNEVQINTWMNISLKELSQDIVFAAKSRSVERKRQPQLKISQPIRLHYSSVFPDNSSRGKYRKRDLGFCIINEFADGEVEAKISPDDGDATLESKKFQIGDFLDVAISNVGERRVEDGNRFRKELDKKDAGRF</sequence>
<dbReference type="WBParaSite" id="HDID_0000845701-mRNA-1">
    <property type="protein sequence ID" value="HDID_0000845701-mRNA-1"/>
    <property type="gene ID" value="HDID_0000845701"/>
</dbReference>
<dbReference type="Pfam" id="PF06487">
    <property type="entry name" value="SAP18"/>
    <property type="match status" value="1"/>
</dbReference>
<dbReference type="OrthoDB" id="440566at2759"/>
<keyword evidence="7" id="KW-1185">Reference proteome</keyword>
<proteinExistence type="inferred from homology"/>
<evidence type="ECO:0000256" key="2">
    <source>
        <dbReference type="ARBA" id="ARBA00030511"/>
    </source>
</evidence>
<dbReference type="AlphaFoldDB" id="A0A0R3SSZ0"/>
<feature type="region of interest" description="Disordered" evidence="3">
    <location>
        <begin position="1"/>
        <end position="46"/>
    </location>
</feature>
<dbReference type="STRING" id="6216.A0A0R3SSZ0"/>
<dbReference type="InterPro" id="IPR010516">
    <property type="entry name" value="SAP18"/>
</dbReference>
<reference evidence="8" key="1">
    <citation type="submission" date="2016-04" db="UniProtKB">
        <authorList>
            <consortium name="WormBaseParasite"/>
        </authorList>
    </citation>
    <scope>IDENTIFICATION</scope>
</reference>
<accession>A0A0R3SSZ0</accession>
<reference evidence="5 7" key="3">
    <citation type="submission" date="2019-07" db="EMBL/GenBank/DDBJ databases">
        <authorList>
            <person name="Jastrzebski P J."/>
            <person name="Paukszto L."/>
            <person name="Jastrzebski P J."/>
        </authorList>
    </citation>
    <scope>NUCLEOTIDE SEQUENCE [LARGE SCALE GENOMIC DNA]</scope>
    <source>
        <strain evidence="5 7">WMS-il1</strain>
    </source>
</reference>
<protein>
    <recommendedName>
        <fullName evidence="2">18 kDa Sin3-associated polypeptide</fullName>
    </recommendedName>
</protein>
<dbReference type="Proteomes" id="UP000274504">
    <property type="component" value="Unassembled WGS sequence"/>
</dbReference>
<dbReference type="GO" id="GO:0003714">
    <property type="term" value="F:transcription corepressor activity"/>
    <property type="evidence" value="ECO:0007669"/>
    <property type="project" value="TreeGrafter"/>
</dbReference>
<dbReference type="InterPro" id="IPR042534">
    <property type="entry name" value="SAP18_sf"/>
</dbReference>
<evidence type="ECO:0000313" key="7">
    <source>
        <dbReference type="Proteomes" id="UP000321570"/>
    </source>
</evidence>
<reference evidence="4 6" key="2">
    <citation type="submission" date="2018-11" db="EMBL/GenBank/DDBJ databases">
        <authorList>
            <consortium name="Pathogen Informatics"/>
        </authorList>
    </citation>
    <scope>NUCLEOTIDE SEQUENCE [LARGE SCALE GENOMIC DNA]</scope>
</reference>
<dbReference type="EMBL" id="UYSG01011081">
    <property type="protein sequence ID" value="VDL60773.1"/>
    <property type="molecule type" value="Genomic_DNA"/>
</dbReference>
<dbReference type="EMBL" id="CABIJS010000012">
    <property type="protein sequence ID" value="VUZ39354.1"/>
    <property type="molecule type" value="Genomic_DNA"/>
</dbReference>
<evidence type="ECO:0000313" key="8">
    <source>
        <dbReference type="WBParaSite" id="HDID_0000845701-mRNA-1"/>
    </source>
</evidence>
<dbReference type="Gene3D" id="3.10.20.550">
    <property type="entry name" value="ASAP complex, SAP18 subunit"/>
    <property type="match status" value="1"/>
</dbReference>
<name>A0A0R3SSZ0_HYMDI</name>
<evidence type="ECO:0000313" key="5">
    <source>
        <dbReference type="EMBL" id="VUZ39354.1"/>
    </source>
</evidence>
<dbReference type="Proteomes" id="UP000321570">
    <property type="component" value="Unassembled WGS sequence"/>
</dbReference>
<dbReference type="GO" id="GO:0005634">
    <property type="term" value="C:nucleus"/>
    <property type="evidence" value="ECO:0007669"/>
    <property type="project" value="TreeGrafter"/>
</dbReference>
<dbReference type="PANTHER" id="PTHR13082">
    <property type="entry name" value="SAP18"/>
    <property type="match status" value="1"/>
</dbReference>
<evidence type="ECO:0000256" key="1">
    <source>
        <dbReference type="ARBA" id="ARBA00009143"/>
    </source>
</evidence>
<evidence type="ECO:0000256" key="3">
    <source>
        <dbReference type="SAM" id="MobiDB-lite"/>
    </source>
</evidence>
<comment type="similarity">
    <text evidence="1">Belongs to the SAP18 family.</text>
</comment>
<feature type="compositionally biased region" description="Basic and acidic residues" evidence="3">
    <location>
        <begin position="10"/>
        <end position="22"/>
    </location>
</feature>
<organism evidence="8">
    <name type="scientific">Hymenolepis diminuta</name>
    <name type="common">Rat tapeworm</name>
    <dbReference type="NCBI Taxonomy" id="6216"/>
    <lineage>
        <taxon>Eukaryota</taxon>
        <taxon>Metazoa</taxon>
        <taxon>Spiralia</taxon>
        <taxon>Lophotrochozoa</taxon>
        <taxon>Platyhelminthes</taxon>
        <taxon>Cestoda</taxon>
        <taxon>Eucestoda</taxon>
        <taxon>Cyclophyllidea</taxon>
        <taxon>Hymenolepididae</taxon>
        <taxon>Hymenolepis</taxon>
    </lineage>
</organism>
<gene>
    <name evidence="4" type="ORF">HDID_LOCUS8455</name>
    <name evidence="5" type="ORF">WMSIL1_LOCUS632</name>
</gene>
<evidence type="ECO:0000313" key="4">
    <source>
        <dbReference type="EMBL" id="VDL60773.1"/>
    </source>
</evidence>
<dbReference type="PANTHER" id="PTHR13082:SF0">
    <property type="entry name" value="HISTONE DEACETYLASE COMPLEX SUBUNIT SAP18"/>
    <property type="match status" value="1"/>
</dbReference>
<evidence type="ECO:0000313" key="6">
    <source>
        <dbReference type="Proteomes" id="UP000274504"/>
    </source>
</evidence>